<evidence type="ECO:0000256" key="1">
    <source>
        <dbReference type="ARBA" id="ARBA00001933"/>
    </source>
</evidence>
<evidence type="ECO:0000256" key="9">
    <source>
        <dbReference type="RuleBase" id="RU004075"/>
    </source>
</evidence>
<dbReference type="PIRSF" id="PIRSF000524">
    <property type="entry name" value="SPT"/>
    <property type="match status" value="1"/>
</dbReference>
<dbReference type="GO" id="GO:0008453">
    <property type="term" value="F:alanine-glyoxylate transaminase activity"/>
    <property type="evidence" value="ECO:0007669"/>
    <property type="project" value="UniProtKB-EC"/>
</dbReference>
<dbReference type="Gene3D" id="3.90.1150.10">
    <property type="entry name" value="Aspartate Aminotransferase, domain 1"/>
    <property type="match status" value="1"/>
</dbReference>
<protein>
    <recommendedName>
        <fullName evidence="6">Alanine--glyoxylate aminotransferase</fullName>
        <ecNumber evidence="6">2.6.1.44</ecNumber>
    </recommendedName>
</protein>
<dbReference type="SUPFAM" id="SSF53383">
    <property type="entry name" value="PLP-dependent transferases"/>
    <property type="match status" value="1"/>
</dbReference>
<name>A0A9J6BIG1_POLVA</name>
<dbReference type="InterPro" id="IPR020578">
    <property type="entry name" value="Aminotrans_V_PyrdxlP_BS"/>
</dbReference>
<feature type="binding site" evidence="7">
    <location>
        <position position="354"/>
    </location>
    <ligand>
        <name>substrate</name>
    </ligand>
</feature>
<dbReference type="OrthoDB" id="7403325at2759"/>
<dbReference type="PANTHER" id="PTHR21152">
    <property type="entry name" value="AMINOTRANSFERASE CLASS V"/>
    <property type="match status" value="1"/>
</dbReference>
<keyword evidence="4" id="KW-0808">Transferase</keyword>
<evidence type="ECO:0000256" key="7">
    <source>
        <dbReference type="PIRSR" id="PIRSR000524-1"/>
    </source>
</evidence>
<dbReference type="InterPro" id="IPR000192">
    <property type="entry name" value="Aminotrans_V_dom"/>
</dbReference>
<dbReference type="PANTHER" id="PTHR21152:SF40">
    <property type="entry name" value="ALANINE--GLYOXYLATE AMINOTRANSFERASE"/>
    <property type="match status" value="1"/>
</dbReference>
<keyword evidence="3" id="KW-0032">Aminotransferase</keyword>
<dbReference type="InterPro" id="IPR024169">
    <property type="entry name" value="SP_NH2Trfase/AEP_transaminase"/>
</dbReference>
<dbReference type="EC" id="2.6.1.44" evidence="6"/>
<gene>
    <name evidence="12" type="ORF">PVAND_017489</name>
</gene>
<evidence type="ECO:0000256" key="10">
    <source>
        <dbReference type="RuleBase" id="RU004504"/>
    </source>
</evidence>
<dbReference type="EMBL" id="JADBJN010000004">
    <property type="protein sequence ID" value="KAG5669604.1"/>
    <property type="molecule type" value="Genomic_DNA"/>
</dbReference>
<dbReference type="InterPro" id="IPR015424">
    <property type="entry name" value="PyrdxlP-dep_Trfase"/>
</dbReference>
<proteinExistence type="inferred from homology"/>
<keyword evidence="13" id="KW-1185">Reference proteome</keyword>
<feature type="modified residue" description="N6-(pyridoxal phosphate)lysine" evidence="8">
    <location>
        <position position="202"/>
    </location>
</feature>
<dbReference type="PROSITE" id="PS00595">
    <property type="entry name" value="AA_TRANSFER_CLASS_5"/>
    <property type="match status" value="1"/>
</dbReference>
<dbReference type="Pfam" id="PF00266">
    <property type="entry name" value="Aminotran_5"/>
    <property type="match status" value="1"/>
</dbReference>
<comment type="catalytic activity">
    <reaction evidence="6">
        <text>glyoxylate + L-alanine = glycine + pyruvate</text>
        <dbReference type="Rhea" id="RHEA:24248"/>
        <dbReference type="ChEBI" id="CHEBI:15361"/>
        <dbReference type="ChEBI" id="CHEBI:36655"/>
        <dbReference type="ChEBI" id="CHEBI:57305"/>
        <dbReference type="ChEBI" id="CHEBI:57972"/>
        <dbReference type="EC" id="2.6.1.44"/>
    </reaction>
</comment>
<feature type="domain" description="Aminotransferase class V" evidence="11">
    <location>
        <begin position="42"/>
        <end position="348"/>
    </location>
</feature>
<dbReference type="FunFam" id="3.40.640.10:FF:000027">
    <property type="entry name" value="Serine--pyruvate aminotransferase, mitochondrial"/>
    <property type="match status" value="1"/>
</dbReference>
<dbReference type="Proteomes" id="UP001107558">
    <property type="component" value="Chromosome 4"/>
</dbReference>
<evidence type="ECO:0000256" key="3">
    <source>
        <dbReference type="ARBA" id="ARBA00022576"/>
    </source>
</evidence>
<dbReference type="GO" id="GO:0005777">
    <property type="term" value="C:peroxisome"/>
    <property type="evidence" value="ECO:0007669"/>
    <property type="project" value="TreeGrafter"/>
</dbReference>
<evidence type="ECO:0000259" key="11">
    <source>
        <dbReference type="Pfam" id="PF00266"/>
    </source>
</evidence>
<dbReference type="Gene3D" id="3.40.640.10">
    <property type="entry name" value="Type I PLP-dependent aspartate aminotransferase-like (Major domain)"/>
    <property type="match status" value="1"/>
</dbReference>
<evidence type="ECO:0000256" key="4">
    <source>
        <dbReference type="ARBA" id="ARBA00022679"/>
    </source>
</evidence>
<dbReference type="AlphaFoldDB" id="A0A9J6BIG1"/>
<dbReference type="GO" id="GO:0004760">
    <property type="term" value="F:L-serine-pyruvate transaminase activity"/>
    <property type="evidence" value="ECO:0007669"/>
    <property type="project" value="TreeGrafter"/>
</dbReference>
<evidence type="ECO:0000256" key="8">
    <source>
        <dbReference type="PIRSR" id="PIRSR000524-50"/>
    </source>
</evidence>
<organism evidence="12 13">
    <name type="scientific">Polypedilum vanderplanki</name>
    <name type="common">Sleeping chironomid midge</name>
    <dbReference type="NCBI Taxonomy" id="319348"/>
    <lineage>
        <taxon>Eukaryota</taxon>
        <taxon>Metazoa</taxon>
        <taxon>Ecdysozoa</taxon>
        <taxon>Arthropoda</taxon>
        <taxon>Hexapoda</taxon>
        <taxon>Insecta</taxon>
        <taxon>Pterygota</taxon>
        <taxon>Neoptera</taxon>
        <taxon>Endopterygota</taxon>
        <taxon>Diptera</taxon>
        <taxon>Nematocera</taxon>
        <taxon>Chironomoidea</taxon>
        <taxon>Chironomidae</taxon>
        <taxon>Chironominae</taxon>
        <taxon>Polypedilum</taxon>
        <taxon>Polypedilum</taxon>
    </lineage>
</organism>
<accession>A0A9J6BIG1</accession>
<comment type="caution">
    <text evidence="12">The sequence shown here is derived from an EMBL/GenBank/DDBJ whole genome shotgun (WGS) entry which is preliminary data.</text>
</comment>
<comment type="cofactor">
    <cofactor evidence="1 6 8 10">
        <name>pyridoxal 5'-phosphate</name>
        <dbReference type="ChEBI" id="CHEBI:597326"/>
    </cofactor>
</comment>
<dbReference type="InterPro" id="IPR015421">
    <property type="entry name" value="PyrdxlP-dep_Trfase_major"/>
</dbReference>
<evidence type="ECO:0000313" key="12">
    <source>
        <dbReference type="EMBL" id="KAG5669604.1"/>
    </source>
</evidence>
<dbReference type="InterPro" id="IPR015422">
    <property type="entry name" value="PyrdxlP-dep_Trfase_small"/>
</dbReference>
<keyword evidence="5 6" id="KW-0663">Pyridoxal phosphate</keyword>
<sequence>MDVPIPEILKKPMEVDEKIMTGAGPSNYHPRIRHAMSLPVLGHLHPETFKIMDDIKIGVNYLLQTNNSYTFCISGSAIECALMNVIEDNDVIVIGCCGQWGTRAENIAKRLNADVKVINKEPGEQIEVEETRIFFEQYHPKVFFLTHGESSTGMLQQNLEQFGNLCQEFDCLFVVDCVITVGCTPVYVDKWKIDVAFMGTQKVLNAPPGISPITFSARAFEKIVKRKSPVKSYNYDAVNLSKYWKSGDEPRVYHHTVCSTLLYGLREAIAIFIENGGLEASWKNHQNVAKHFYTLLEKNGLELFITDPKNRVPSVTAVKVPENIDANEIIKHSMNEYNVEISGGMGQTKGKILRVGLMGINCKEIVAECVAKILIEATRKLNEE</sequence>
<dbReference type="GO" id="GO:0019265">
    <property type="term" value="P:glycine biosynthetic process, by transamination of glyoxylate"/>
    <property type="evidence" value="ECO:0007669"/>
    <property type="project" value="TreeGrafter"/>
</dbReference>
<comment type="similarity">
    <text evidence="2 6 9">Belongs to the class-V pyridoxal-phosphate-dependent aminotransferase family.</text>
</comment>
<evidence type="ECO:0000313" key="13">
    <source>
        <dbReference type="Proteomes" id="UP001107558"/>
    </source>
</evidence>
<evidence type="ECO:0000256" key="2">
    <source>
        <dbReference type="ARBA" id="ARBA00009236"/>
    </source>
</evidence>
<evidence type="ECO:0000256" key="6">
    <source>
        <dbReference type="PIRNR" id="PIRNR000524"/>
    </source>
</evidence>
<evidence type="ECO:0000256" key="5">
    <source>
        <dbReference type="ARBA" id="ARBA00022898"/>
    </source>
</evidence>
<reference evidence="12" key="1">
    <citation type="submission" date="2021-03" db="EMBL/GenBank/DDBJ databases">
        <title>Chromosome level genome of the anhydrobiotic midge Polypedilum vanderplanki.</title>
        <authorList>
            <person name="Yoshida Y."/>
            <person name="Kikawada T."/>
            <person name="Gusev O."/>
        </authorList>
    </citation>
    <scope>NUCLEOTIDE SEQUENCE</scope>
    <source>
        <strain evidence="12">NIAS01</strain>
        <tissue evidence="12">Whole body or cell culture</tissue>
    </source>
</reference>